<organism evidence="1 2">
    <name type="scientific">Trichonephila clavata</name>
    <name type="common">Joro spider</name>
    <name type="synonym">Nephila clavata</name>
    <dbReference type="NCBI Taxonomy" id="2740835"/>
    <lineage>
        <taxon>Eukaryota</taxon>
        <taxon>Metazoa</taxon>
        <taxon>Ecdysozoa</taxon>
        <taxon>Arthropoda</taxon>
        <taxon>Chelicerata</taxon>
        <taxon>Arachnida</taxon>
        <taxon>Araneae</taxon>
        <taxon>Araneomorphae</taxon>
        <taxon>Entelegynae</taxon>
        <taxon>Araneoidea</taxon>
        <taxon>Nephilidae</taxon>
        <taxon>Trichonephila</taxon>
    </lineage>
</organism>
<reference evidence="1" key="1">
    <citation type="submission" date="2020-07" db="EMBL/GenBank/DDBJ databases">
        <title>Multicomponent nature underlies the extraordinary mechanical properties of spider dragline silk.</title>
        <authorList>
            <person name="Kono N."/>
            <person name="Nakamura H."/>
            <person name="Mori M."/>
            <person name="Yoshida Y."/>
            <person name="Ohtoshi R."/>
            <person name="Malay A.D."/>
            <person name="Moran D.A.P."/>
            <person name="Tomita M."/>
            <person name="Numata K."/>
            <person name="Arakawa K."/>
        </authorList>
    </citation>
    <scope>NUCLEOTIDE SEQUENCE</scope>
</reference>
<sequence length="325" mass="37185">MEKLEWREAFQRQPAYYLFLDFTTPMSVHNLNTICKVLQDITALSVSLKGTQRFSDLGIYALSSKMKCIFPIQSVRNNYEKFKFSIECMQNTNILLTGKETFETDQLTQSLQDAIQQYETYYQGAIQHKEEWPQLQVIFFTAQLAQKFVKCVEESLTSIELAYICQIVILRGRIFTSSFNSSGTKSDSQLRSSSQGIFDNEEKESIIRSVLHVIEIEDNSYQLESMFKCWLHDYGTDSDHLRIIVDKIVLRCDVKECLLNADSLSTASQFFLFPNTNLSQPTARVNPSSKQLCVGKVPVYTLEAISVVKKEGLCESLLFGHPFVA</sequence>
<dbReference type="Proteomes" id="UP000887116">
    <property type="component" value="Unassembled WGS sequence"/>
</dbReference>
<evidence type="ECO:0000313" key="1">
    <source>
        <dbReference type="EMBL" id="GFQ97031.1"/>
    </source>
</evidence>
<protein>
    <submittedName>
        <fullName evidence="1">Uncharacterized protein</fullName>
    </submittedName>
</protein>
<gene>
    <name evidence="1" type="primary">AVEN_192662_1</name>
    <name evidence="1" type="ORF">TNCT_733051</name>
</gene>
<comment type="caution">
    <text evidence="1">The sequence shown here is derived from an EMBL/GenBank/DDBJ whole genome shotgun (WGS) entry which is preliminary data.</text>
</comment>
<name>A0A8X6G637_TRICU</name>
<dbReference type="PANTHER" id="PTHR28642">
    <property type="entry name" value="MEIOSIS 1 ARREST PROTEIN"/>
    <property type="match status" value="1"/>
</dbReference>
<dbReference type="GO" id="GO:0007283">
    <property type="term" value="P:spermatogenesis"/>
    <property type="evidence" value="ECO:0007669"/>
    <property type="project" value="InterPro"/>
</dbReference>
<dbReference type="AlphaFoldDB" id="A0A8X6G637"/>
<evidence type="ECO:0000313" key="2">
    <source>
        <dbReference type="Proteomes" id="UP000887116"/>
    </source>
</evidence>
<dbReference type="GO" id="GO:0051308">
    <property type="term" value="P:male meiosis chromosome separation"/>
    <property type="evidence" value="ECO:0007669"/>
    <property type="project" value="TreeGrafter"/>
</dbReference>
<dbReference type="GO" id="GO:0007127">
    <property type="term" value="P:meiosis I"/>
    <property type="evidence" value="ECO:0007669"/>
    <property type="project" value="InterPro"/>
</dbReference>
<keyword evidence="2" id="KW-1185">Reference proteome</keyword>
<dbReference type="InterPro" id="IPR033587">
    <property type="entry name" value="M1AP"/>
</dbReference>
<dbReference type="EMBL" id="BMAO01014775">
    <property type="protein sequence ID" value="GFQ97031.1"/>
    <property type="molecule type" value="Genomic_DNA"/>
</dbReference>
<feature type="non-terminal residue" evidence="1">
    <location>
        <position position="1"/>
    </location>
</feature>
<accession>A0A8X6G637</accession>
<proteinExistence type="predicted"/>
<dbReference type="OrthoDB" id="6429401at2759"/>
<dbReference type="PANTHER" id="PTHR28642:SF1">
    <property type="entry name" value="MEIOSIS 1 ARREST PROTEIN"/>
    <property type="match status" value="1"/>
</dbReference>